<dbReference type="Gene3D" id="2.170.120.40">
    <property type="entry name" value="YbbR-like domain"/>
    <property type="match status" value="2"/>
</dbReference>
<dbReference type="STRING" id="1423739.FC85_GL001001"/>
<dbReference type="Pfam" id="PF07949">
    <property type="entry name" value="YbbR"/>
    <property type="match status" value="3"/>
</dbReference>
<protein>
    <submittedName>
        <fullName evidence="1">YbbR-like protein</fullName>
    </submittedName>
</protein>
<dbReference type="PANTHER" id="PTHR37804">
    <property type="entry name" value="CDAA REGULATORY PROTEIN CDAR"/>
    <property type="match status" value="1"/>
</dbReference>
<dbReference type="InterPro" id="IPR053154">
    <property type="entry name" value="c-di-AMP_regulator"/>
</dbReference>
<reference evidence="1 2" key="1">
    <citation type="journal article" date="2015" name="Genome Announc.">
        <title>Expanding the biotechnology potential of lactobacilli through comparative genomics of 213 strains and associated genera.</title>
        <authorList>
            <person name="Sun Z."/>
            <person name="Harris H.M."/>
            <person name="McCann A."/>
            <person name="Guo C."/>
            <person name="Argimon S."/>
            <person name="Zhang W."/>
            <person name="Yang X."/>
            <person name="Jeffery I.B."/>
            <person name="Cooney J.C."/>
            <person name="Kagawa T.F."/>
            <person name="Liu W."/>
            <person name="Song Y."/>
            <person name="Salvetti E."/>
            <person name="Wrobel A."/>
            <person name="Rasinkangas P."/>
            <person name="Parkhill J."/>
            <person name="Rea M.C."/>
            <person name="O'Sullivan O."/>
            <person name="Ritari J."/>
            <person name="Douillard F.P."/>
            <person name="Paul Ross R."/>
            <person name="Yang R."/>
            <person name="Briner A.E."/>
            <person name="Felis G.E."/>
            <person name="de Vos W.M."/>
            <person name="Barrangou R."/>
            <person name="Klaenhammer T.R."/>
            <person name="Caufield P.W."/>
            <person name="Cui Y."/>
            <person name="Zhang H."/>
            <person name="O'Toole P.W."/>
        </authorList>
    </citation>
    <scope>NUCLEOTIDE SEQUENCE [LARGE SCALE GENOMIC DNA]</scope>
    <source>
        <strain evidence="1 2">DSM 14421</strain>
    </source>
</reference>
<dbReference type="Proteomes" id="UP000052013">
    <property type="component" value="Unassembled WGS sequence"/>
</dbReference>
<accession>A0A0R1SHR6</accession>
<evidence type="ECO:0000313" key="2">
    <source>
        <dbReference type="Proteomes" id="UP000052013"/>
    </source>
</evidence>
<sequence>MMKKILLTNWAYRVLSLVLAILLFWYVGTTQSGPSNQVSDNSNSTQLTSNRAKTFSVPLSLTVNSNKYFVTGYPEKVSVHLSGPSALVTTTANTQNFKAYADLSKLGVGTHTVRIQQEGLNNDLRYRFEPATIKVDIQPRKTVTYPLQVKYQKGNIASGYQAGNATADVKNVKITGASDQINRIRSVVAQLNVPQNAKSSINSQAIVEALDAKQNTVNVVITPATADVTLPITPGNSKELPLKFEAKGITDDNENFSLSSRTKRVRVFGTNSELKKLNSVEVEVDTSDVKTSKTKEVELDSKLNGVKGFDPDRISVKITRNN</sequence>
<proteinExistence type="predicted"/>
<comment type="caution">
    <text evidence="1">The sequence shown here is derived from an EMBL/GenBank/DDBJ whole genome shotgun (WGS) entry which is preliminary data.</text>
</comment>
<dbReference type="PATRIC" id="fig|1423739.3.peg.1050"/>
<dbReference type="Gene3D" id="2.170.120.30">
    <property type="match status" value="1"/>
</dbReference>
<dbReference type="EMBL" id="AZEY01000090">
    <property type="protein sequence ID" value="KRL64491.1"/>
    <property type="molecule type" value="Genomic_DNA"/>
</dbReference>
<dbReference type="InterPro" id="IPR012505">
    <property type="entry name" value="YbbR"/>
</dbReference>
<gene>
    <name evidence="1" type="ORF">FC85_GL001001</name>
</gene>
<dbReference type="AlphaFoldDB" id="A0A0R1SHR6"/>
<name>A0A0R1SHR6_9LACO</name>
<dbReference type="PANTHER" id="PTHR37804:SF1">
    <property type="entry name" value="CDAA REGULATORY PROTEIN CDAR"/>
    <property type="match status" value="1"/>
</dbReference>
<evidence type="ECO:0000313" key="1">
    <source>
        <dbReference type="EMBL" id="KRL64491.1"/>
    </source>
</evidence>
<organism evidence="1 2">
    <name type="scientific">Lentilactobacillus diolivorans DSM 14421</name>
    <dbReference type="NCBI Taxonomy" id="1423739"/>
    <lineage>
        <taxon>Bacteria</taxon>
        <taxon>Bacillati</taxon>
        <taxon>Bacillota</taxon>
        <taxon>Bacilli</taxon>
        <taxon>Lactobacillales</taxon>
        <taxon>Lactobacillaceae</taxon>
        <taxon>Lentilactobacillus</taxon>
    </lineage>
</organism>